<organism evidence="2 3">
    <name type="scientific">Loxostege sticticalis</name>
    <name type="common">Beet webworm moth</name>
    <dbReference type="NCBI Taxonomy" id="481309"/>
    <lineage>
        <taxon>Eukaryota</taxon>
        <taxon>Metazoa</taxon>
        <taxon>Ecdysozoa</taxon>
        <taxon>Arthropoda</taxon>
        <taxon>Hexapoda</taxon>
        <taxon>Insecta</taxon>
        <taxon>Pterygota</taxon>
        <taxon>Neoptera</taxon>
        <taxon>Endopterygota</taxon>
        <taxon>Lepidoptera</taxon>
        <taxon>Glossata</taxon>
        <taxon>Ditrysia</taxon>
        <taxon>Pyraloidea</taxon>
        <taxon>Crambidae</taxon>
        <taxon>Pyraustinae</taxon>
        <taxon>Loxostege</taxon>
    </lineage>
</organism>
<accession>A0ABD0SDL6</accession>
<comment type="caution">
    <text evidence="2">The sequence shown here is derived from an EMBL/GenBank/DDBJ whole genome shotgun (WGS) entry which is preliminary data.</text>
</comment>
<feature type="region of interest" description="Disordered" evidence="1">
    <location>
        <begin position="158"/>
        <end position="217"/>
    </location>
</feature>
<feature type="compositionally biased region" description="Pro residues" evidence="1">
    <location>
        <begin position="31"/>
        <end position="56"/>
    </location>
</feature>
<sequence length="1204" mass="136230">MLTLCFSYCLQNPLFIKILTRPSIPTAPLTTPVPEPERPPLLPDPIPPIPKPAEPFKPPEEPTFLEKTPFLPQPKPISHSPKISPSSIPNPSPSVTTNKQVEPGYPSYGGYLYSIPGYSAFQPVSYPGVVQPNQAPLVQNEPPTNDFVPFPTILPKETTAEEKQSAEVKPASEPARNPTPVELPKPQTDFEEHFTPEIVPPPSMTSMSESTQSSECKMSITSLTQGSGATVTIPSQVVNKDTKAKPPERYSLKTSIPISKIDLKCVNTPPDTVFQNSMTKKVPVSQPFQSQKPENAPRVEIQSNIVIKTAQEPEVKEPKPCPPNNSISTLINAAEAINKNESQFRKPDPKPIEITNDAKDTPPPFTPQPANPMPRPIFNPINVDSNKVNYSNKPPDGPINEQKNQILFIQNKNPSNPKMLLTIQQPNPQVLLQRTNFESKNLQAPSRLSSQSKKCKEELVNDNGSSSKVVALKRLHQENCDENDFENLITENQIYGNKIVVKEKSQGTQQEQDLKNKVKVDKPIQNETKNVVLHPNFVYLSNVQFPANLMMIKNNPKVTQSTETNIIKPNKISPNENKNSEVTQPVNNSDNSNTQIKPMKPQNVAVSKEIHVLKSSNNVLQTLSNKNTKPDIVFQTTNQKVIMNPQIVYQVPMIVETDNKTNQPFINREFPKFVASNQSKTEFAKPFEPTKTNEKLYIACPYQMDSKLQPKIVITNIRPKVPKVDEVSSLDIYEKKRRLRRLKYLTNREIKDQKTDVKKVQEKVEKSNNIITPEKMKAEIYKEFSNTKFDSEDGNCDSESDYGEEELNDYNAIIKKYSEKKNEDSGKVEFLSGFRLASKENYKEKQMERQERILRWDSVASAYIAAGRIDRLMHEETQPEFVKPDPSPPSTKQEVDIKENGVDLQRKQSFLSQLKLVQVSSHYKQGYERVWHEILKERKRRDGTTENAYSFKKPRPIDLDPNGQLQILTEIKKCVNENNNLIKKRLDCNSSEQEGDSIKVLAEKNFSELNRLSKMADRSVKIFSGQETRKRDLNPGFDSENIQKPQIKIESKNFTNITIPSLSKIISLKSTQEKSAVTSSQATSMDEPQSSAAGVKEMFKEGLEEGKVQDFSCQTEEVMPWPGIETIMKSYKEYEIARKKEIAELHRRNTALRVECAYVTRSASRDSDQARALLAERQHLAVEENNLRLSVQKLCAAIEAIRRS</sequence>
<evidence type="ECO:0000256" key="1">
    <source>
        <dbReference type="SAM" id="MobiDB-lite"/>
    </source>
</evidence>
<protein>
    <submittedName>
        <fullName evidence="2">Uncharacterized protein</fullName>
    </submittedName>
</protein>
<feature type="compositionally biased region" description="Low complexity" evidence="1">
    <location>
        <begin position="204"/>
        <end position="215"/>
    </location>
</feature>
<dbReference type="AlphaFoldDB" id="A0ABD0SDL6"/>
<feature type="compositionally biased region" description="Low complexity" evidence="1">
    <location>
        <begin position="65"/>
        <end position="89"/>
    </location>
</feature>
<feature type="region of interest" description="Disordered" evidence="1">
    <location>
        <begin position="29"/>
        <end position="101"/>
    </location>
</feature>
<reference evidence="2 3" key="1">
    <citation type="submission" date="2024-06" db="EMBL/GenBank/DDBJ databases">
        <title>A chromosome-level genome assembly of beet webworm, Loxostege sticticalis.</title>
        <authorList>
            <person name="Zhang Y."/>
        </authorList>
    </citation>
    <scope>NUCLEOTIDE SEQUENCE [LARGE SCALE GENOMIC DNA]</scope>
    <source>
        <strain evidence="2">AQ028</strain>
        <tissue evidence="2">Male pupae</tissue>
    </source>
</reference>
<dbReference type="EMBL" id="JBEDNZ010000023">
    <property type="protein sequence ID" value="KAL0812155.1"/>
    <property type="molecule type" value="Genomic_DNA"/>
</dbReference>
<feature type="region of interest" description="Disordered" evidence="1">
    <location>
        <begin position="568"/>
        <end position="597"/>
    </location>
</feature>
<name>A0ABD0SDL6_LOXSC</name>
<evidence type="ECO:0000313" key="3">
    <source>
        <dbReference type="Proteomes" id="UP001549921"/>
    </source>
</evidence>
<evidence type="ECO:0000313" key="2">
    <source>
        <dbReference type="EMBL" id="KAL0812155.1"/>
    </source>
</evidence>
<dbReference type="Proteomes" id="UP001549921">
    <property type="component" value="Unassembled WGS sequence"/>
</dbReference>
<proteinExistence type="predicted"/>
<gene>
    <name evidence="2" type="ORF">ABMA28_009532</name>
</gene>
<feature type="compositionally biased region" description="Polar residues" evidence="1">
    <location>
        <begin position="568"/>
        <end position="596"/>
    </location>
</feature>